<keyword evidence="5 10" id="KW-0547">Nucleotide-binding</keyword>
<dbReference type="InterPro" id="IPR050107">
    <property type="entry name" value="ABC_carbohydrate_import_ATPase"/>
</dbReference>
<dbReference type="PROSITE" id="PS00211">
    <property type="entry name" value="ABC_TRANSPORTER_1"/>
    <property type="match status" value="1"/>
</dbReference>
<feature type="domain" description="ABC transporter" evidence="11">
    <location>
        <begin position="5"/>
        <end position="233"/>
    </location>
</feature>
<dbReference type="PANTHER" id="PTHR43790">
    <property type="entry name" value="CARBOHYDRATE TRANSPORT ATP-BINDING PROTEIN MG119-RELATED"/>
    <property type="match status" value="1"/>
</dbReference>
<dbReference type="Gene3D" id="3.40.50.300">
    <property type="entry name" value="P-loop containing nucleotide triphosphate hydrolases"/>
    <property type="match status" value="2"/>
</dbReference>
<dbReference type="SUPFAM" id="SSF52540">
    <property type="entry name" value="P-loop containing nucleoside triphosphate hydrolases"/>
    <property type="match status" value="2"/>
</dbReference>
<dbReference type="NCBIfam" id="NF011967">
    <property type="entry name" value="PRK15439.1"/>
    <property type="match status" value="1"/>
</dbReference>
<sequence length="495" mass="54260">MTPLLNARNISKQFSGVPVLKGIDFTLLSGQVHALMGGNGAGKSTLMKIIAGVETPDSGELSVAGESFARLTPAQAHRLGIYLVPQEPLLFPNLTVRENILFRLPRERDREKRLAEKLRQLQCQLNLDATASTLEVADQQMVEILRGLMRNARILILDEPTASLTPGETERLFRQIRALQAFGVGIVFISHKLPEIRTLSSHVSVMRDGAVVLSGETAQFDDSALIAAMTPVSREKGLSDAQKLWLALPGNRRTQPQDFPVLRVEDLTGEGFIDLSLEIYAGEVVGLAGLVGSGRTEFAETLYGLRPVRGGRVWLESREITSDPVGSRLEKGLVYLPEDRQVSGLFLDAPVRWNTVALNEPSLWQQRKRESAVVERYHRALGIKLNHADQTVRTLSGGNQQKVLLARCLEANPLLLIVDEPTRGVDVSARADIYQLIKSVAAQNVAVLMISSDLDEFPGLADRVLVMHQGVLSGELPRHAVSLDRMMALAFGGQS</sequence>
<dbReference type="PANTHER" id="PTHR43790:SF2">
    <property type="entry name" value="AUTOINDUCER 2 IMPORT ATP-BINDING PROTEIN LSRA"/>
    <property type="match status" value="1"/>
</dbReference>
<keyword evidence="10" id="KW-1278">Translocase</keyword>
<evidence type="ECO:0000256" key="10">
    <source>
        <dbReference type="RuleBase" id="RU368026"/>
    </source>
</evidence>
<proteinExistence type="inferred from homology"/>
<evidence type="ECO:0000256" key="1">
    <source>
        <dbReference type="ARBA" id="ARBA00004417"/>
    </source>
</evidence>
<dbReference type="GO" id="GO:1905887">
    <property type="term" value="P:autoinducer AI-2 transmembrane transport"/>
    <property type="evidence" value="ECO:0007669"/>
    <property type="project" value="UniProtKB-UniRule"/>
</dbReference>
<dbReference type="InterPro" id="IPR017871">
    <property type="entry name" value="ABC_transporter-like_CS"/>
</dbReference>
<dbReference type="SMART" id="SM00382">
    <property type="entry name" value="AAA"/>
    <property type="match status" value="2"/>
</dbReference>
<dbReference type="InterPro" id="IPR003439">
    <property type="entry name" value="ABC_transporter-like_ATP-bd"/>
</dbReference>
<evidence type="ECO:0000256" key="3">
    <source>
        <dbReference type="ARBA" id="ARBA00011262"/>
    </source>
</evidence>
<evidence type="ECO:0000256" key="6">
    <source>
        <dbReference type="ARBA" id="ARBA00022840"/>
    </source>
</evidence>
<organism evidence="12 13">
    <name type="scientific">Enterobacter quasihormaechei</name>
    <dbReference type="NCBI Taxonomy" id="2529382"/>
    <lineage>
        <taxon>Bacteria</taxon>
        <taxon>Pseudomonadati</taxon>
        <taxon>Pseudomonadota</taxon>
        <taxon>Gammaproteobacteria</taxon>
        <taxon>Enterobacterales</taxon>
        <taxon>Enterobacteriaceae</taxon>
        <taxon>Enterobacter</taxon>
    </lineage>
</organism>
<evidence type="ECO:0000256" key="2">
    <source>
        <dbReference type="ARBA" id="ARBA00009404"/>
    </source>
</evidence>
<dbReference type="CDD" id="cd03216">
    <property type="entry name" value="ABC_Carb_Monos_I"/>
    <property type="match status" value="1"/>
</dbReference>
<accession>A0AAE8QZJ1</accession>
<dbReference type="GeneID" id="92384089"/>
<dbReference type="AlphaFoldDB" id="A0AAE8QZJ1"/>
<comment type="subcellular location">
    <subcellularLocation>
        <location evidence="1 10">Cell inner membrane</location>
        <topology evidence="1 10">Peripheral membrane protein</topology>
    </subcellularLocation>
</comment>
<evidence type="ECO:0000256" key="5">
    <source>
        <dbReference type="ARBA" id="ARBA00022741"/>
    </source>
</evidence>
<dbReference type="EMBL" id="SJON01000002">
    <property type="protein sequence ID" value="TCB89160.1"/>
    <property type="molecule type" value="Genomic_DNA"/>
</dbReference>
<evidence type="ECO:0000259" key="11">
    <source>
        <dbReference type="PROSITE" id="PS50893"/>
    </source>
</evidence>
<gene>
    <name evidence="10 12" type="primary">lsrA</name>
    <name evidence="12" type="ORF">E0L16_04770</name>
</gene>
<evidence type="ECO:0000256" key="4">
    <source>
        <dbReference type="ARBA" id="ARBA00019459"/>
    </source>
</evidence>
<dbReference type="PROSITE" id="PS50893">
    <property type="entry name" value="ABC_TRANSPORTER_2"/>
    <property type="match status" value="2"/>
</dbReference>
<keyword evidence="10" id="KW-0813">Transport</keyword>
<comment type="function">
    <text evidence="7 10">Part of the ABC transporter complex LsrABCD involved in autoinducer 2 (AI-2) import. Responsible for energy coupling to the transport system.</text>
</comment>
<dbReference type="GO" id="GO:0005524">
    <property type="term" value="F:ATP binding"/>
    <property type="evidence" value="ECO:0007669"/>
    <property type="project" value="UniProtKB-UniRule"/>
</dbReference>
<name>A0AAE8QZJ1_9ENTR</name>
<dbReference type="Proteomes" id="UP000291623">
    <property type="component" value="Unassembled WGS sequence"/>
</dbReference>
<comment type="subunit">
    <text evidence="3 10">The complex is composed of two ATP-binding proteins (LsrA), two transmembrane proteins (LsrC and LsrD) and a solute-binding protein (LsrB).</text>
</comment>
<keyword evidence="10" id="KW-0472">Membrane</keyword>
<reference evidence="12 13" key="1">
    <citation type="submission" date="2019-02" db="EMBL/GenBank/DDBJ databases">
        <title>The draft genome of Enterobacter spp. strains.</title>
        <authorList>
            <person name="Wang C."/>
            <person name="Feng Y."/>
            <person name="Zong Z."/>
        </authorList>
    </citation>
    <scope>NUCLEOTIDE SEQUENCE [LARGE SCALE GENOMIC DNA]</scope>
    <source>
        <strain evidence="12 13">WCHEQ120003</strain>
    </source>
</reference>
<evidence type="ECO:0000256" key="7">
    <source>
        <dbReference type="ARBA" id="ARBA00023747"/>
    </source>
</evidence>
<comment type="catalytic activity">
    <reaction evidence="9 10">
        <text>ATP + H2O + (2R,4S)-2-methyl-2,3,3,4-tetrahydroxytetrahydrofuran-[AI-2-binding protein]Side 1 = ADP + phosphate + (2R,4S)-2-methyl-2,3,3,4-tetrahydroxytetrahydrofuranSide 2 + [AI-2-binding protein]Side 1.</text>
        <dbReference type="EC" id="7.6.2.13"/>
    </reaction>
</comment>
<evidence type="ECO:0000313" key="13">
    <source>
        <dbReference type="Proteomes" id="UP000291623"/>
    </source>
</evidence>
<dbReference type="Pfam" id="PF00005">
    <property type="entry name" value="ABC_tran"/>
    <property type="match status" value="2"/>
</dbReference>
<keyword evidence="6 10" id="KW-0067">ATP-binding</keyword>
<dbReference type="InterPro" id="IPR027417">
    <property type="entry name" value="P-loop_NTPase"/>
</dbReference>
<dbReference type="EC" id="7.6.2.13" evidence="8 10"/>
<evidence type="ECO:0000256" key="8">
    <source>
        <dbReference type="ARBA" id="ARBA00023798"/>
    </source>
</evidence>
<dbReference type="GO" id="GO:0016887">
    <property type="term" value="F:ATP hydrolysis activity"/>
    <property type="evidence" value="ECO:0007669"/>
    <property type="project" value="InterPro"/>
</dbReference>
<evidence type="ECO:0000313" key="12">
    <source>
        <dbReference type="EMBL" id="TCB89160.1"/>
    </source>
</evidence>
<dbReference type="GO" id="GO:0005886">
    <property type="term" value="C:plasma membrane"/>
    <property type="evidence" value="ECO:0007669"/>
    <property type="project" value="UniProtKB-SubCell"/>
</dbReference>
<comment type="similarity">
    <text evidence="2 10">Belongs to the ABC transporter superfamily. AI-2 autoinducer porter (TC 3.A.1.2.8) family.</text>
</comment>
<dbReference type="InterPro" id="IPR003593">
    <property type="entry name" value="AAA+_ATPase"/>
</dbReference>
<feature type="domain" description="ABC transporter" evidence="11">
    <location>
        <begin position="254"/>
        <end position="494"/>
    </location>
</feature>
<protein>
    <recommendedName>
        <fullName evidence="4 10">Autoinducer 2 import ATP-binding protein LsrA</fullName>
        <shortName evidence="10">AI-2 import ATP-binding protein LsrA</shortName>
        <ecNumber evidence="8 10">7.6.2.13</ecNumber>
    </recommendedName>
</protein>
<keyword evidence="10" id="KW-1003">Cell membrane</keyword>
<dbReference type="RefSeq" id="WP_131636425.1">
    <property type="nucleotide sequence ID" value="NZ_SJON01000002.1"/>
</dbReference>
<comment type="caution">
    <text evidence="12">The sequence shown here is derived from an EMBL/GenBank/DDBJ whole genome shotgun (WGS) entry which is preliminary data.</text>
</comment>
<evidence type="ECO:0000256" key="9">
    <source>
        <dbReference type="ARBA" id="ARBA00034076"/>
    </source>
</evidence>
<dbReference type="CDD" id="cd03215">
    <property type="entry name" value="ABC_Carb_Monos_II"/>
    <property type="match status" value="1"/>
</dbReference>
<keyword evidence="10" id="KW-0997">Cell inner membrane</keyword>